<feature type="transmembrane region" description="Helical" evidence="1">
    <location>
        <begin position="57"/>
        <end position="81"/>
    </location>
</feature>
<comment type="caution">
    <text evidence="2">The sequence shown here is derived from an EMBL/GenBank/DDBJ whole genome shotgun (WGS) entry which is preliminary data.</text>
</comment>
<dbReference type="Proteomes" id="UP000594342">
    <property type="component" value="Unassembled WGS sequence"/>
</dbReference>
<feature type="transmembrane region" description="Helical" evidence="1">
    <location>
        <begin position="14"/>
        <end position="36"/>
    </location>
</feature>
<keyword evidence="1" id="KW-0812">Transmembrane</keyword>
<keyword evidence="1" id="KW-0472">Membrane</keyword>
<accession>A0A5K0U849</accession>
<dbReference type="EMBL" id="UPSH01000001">
    <property type="protein sequence ID" value="VBB18269.1"/>
    <property type="molecule type" value="Genomic_DNA"/>
</dbReference>
<proteinExistence type="predicted"/>
<reference evidence="2 3" key="1">
    <citation type="submission" date="2018-10" db="EMBL/GenBank/DDBJ databases">
        <authorList>
            <consortium name="IHU Genomes"/>
        </authorList>
    </citation>
    <scope>NUCLEOTIDE SEQUENCE [LARGE SCALE GENOMIC DNA]</scope>
    <source>
        <strain evidence="2 3">A1</strain>
    </source>
</reference>
<feature type="transmembrane region" description="Helical" evidence="1">
    <location>
        <begin position="93"/>
        <end position="115"/>
    </location>
</feature>
<organism evidence="2 3">
    <name type="scientific">Yasminevirus sp. GU-2018</name>
    <dbReference type="NCBI Taxonomy" id="2420051"/>
    <lineage>
        <taxon>Viruses</taxon>
        <taxon>Varidnaviria</taxon>
        <taxon>Bamfordvirae</taxon>
        <taxon>Nucleocytoviricota</taxon>
        <taxon>Megaviricetes</taxon>
        <taxon>Imitervirales</taxon>
        <taxon>Mimiviridae</taxon>
        <taxon>Klosneuvirinae</taxon>
        <taxon>Yasminevirus</taxon>
        <taxon>Yasminevirus saudimassiliense</taxon>
    </lineage>
</organism>
<protein>
    <submittedName>
        <fullName evidence="2">Uncharacterized protein</fullName>
    </submittedName>
</protein>
<gene>
    <name evidence="2" type="ORF">YASMINEVIRUS_732</name>
</gene>
<keyword evidence="3" id="KW-1185">Reference proteome</keyword>
<evidence type="ECO:0000313" key="2">
    <source>
        <dbReference type="EMBL" id="VBB18269.1"/>
    </source>
</evidence>
<feature type="transmembrane region" description="Helical" evidence="1">
    <location>
        <begin position="136"/>
        <end position="163"/>
    </location>
</feature>
<keyword evidence="1" id="KW-1133">Transmembrane helix</keyword>
<name>A0A5K0U849_9VIRU</name>
<feature type="transmembrane region" description="Helical" evidence="1">
    <location>
        <begin position="169"/>
        <end position="188"/>
    </location>
</feature>
<evidence type="ECO:0000313" key="3">
    <source>
        <dbReference type="Proteomes" id="UP000594342"/>
    </source>
</evidence>
<feature type="transmembrane region" description="Helical" evidence="1">
    <location>
        <begin position="200"/>
        <end position="218"/>
    </location>
</feature>
<sequence length="224" mass="26261">MYNMLSFLLSFLQFVWDNILLIILATLSSAWVVVYYKCLVDRFGNDAYKYYDIMNRAYILHLWGIDVSIGFWSLSHFFIYYLGAWINYFNRGVLIFLLVWGIAWELVEDLLGYFIRGKDISVKHTRRDLEGKLQYTSWWAGSVGDVVYNVAGFISGCATVYFNLKIVGLIVYILWTLTQQGIVLYLYLSKSKIQNPPSKNLLVLFLITLVINVVYYVMFHFMNM</sequence>
<evidence type="ECO:0000256" key="1">
    <source>
        <dbReference type="SAM" id="Phobius"/>
    </source>
</evidence>